<evidence type="ECO:0000313" key="2">
    <source>
        <dbReference type="EMBL" id="PCI27374.1"/>
    </source>
</evidence>
<dbReference type="EMBL" id="NVSR01000062">
    <property type="protein sequence ID" value="PCI27374.1"/>
    <property type="molecule type" value="Genomic_DNA"/>
</dbReference>
<dbReference type="Gene3D" id="3.90.550.10">
    <property type="entry name" value="Spore Coat Polysaccharide Biosynthesis Protein SpsA, Chain A"/>
    <property type="match status" value="1"/>
</dbReference>
<organism evidence="2 3">
    <name type="scientific">SAR324 cluster bacterium</name>
    <dbReference type="NCBI Taxonomy" id="2024889"/>
    <lineage>
        <taxon>Bacteria</taxon>
        <taxon>Deltaproteobacteria</taxon>
        <taxon>SAR324 cluster</taxon>
    </lineage>
</organism>
<protein>
    <recommendedName>
        <fullName evidence="1">Nucleotidyl transferase domain-containing protein</fullName>
    </recommendedName>
</protein>
<sequence length="238" mass="26376">MGNSPMAFILAGGFGTRLRSVLNDIPKPMAEAGGKPFLEHLLLWLKGQGVSEVVLLTHYLSEKIENYFSNGETLGMNIQYIREHEPLGTGGAVKAAISTLEFKNPFLLLNGDSFIDFEVGPFLANFSEKDGGIVLSKQRNTDRYGAVNLNSQGILQGFEEKRVGLGAGVINAGVYYLQPEWFTHTPNGRLSLEMDVIPLWIHQGMKIQGHIVDGVFLDIGLPESYRQFIEYMSNRRGL</sequence>
<name>A0A2A4T1U3_9DELT</name>
<dbReference type="InterPro" id="IPR029044">
    <property type="entry name" value="Nucleotide-diphossugar_trans"/>
</dbReference>
<evidence type="ECO:0000259" key="1">
    <source>
        <dbReference type="Pfam" id="PF00483"/>
    </source>
</evidence>
<accession>A0A2A4T1U3</accession>
<dbReference type="Proteomes" id="UP000218113">
    <property type="component" value="Unassembled WGS sequence"/>
</dbReference>
<dbReference type="InterPro" id="IPR050486">
    <property type="entry name" value="Mannose-1P_guanyltransferase"/>
</dbReference>
<feature type="domain" description="Nucleotidyl transferase" evidence="1">
    <location>
        <begin position="7"/>
        <end position="229"/>
    </location>
</feature>
<evidence type="ECO:0000313" key="3">
    <source>
        <dbReference type="Proteomes" id="UP000218113"/>
    </source>
</evidence>
<proteinExistence type="predicted"/>
<dbReference type="SUPFAM" id="SSF53448">
    <property type="entry name" value="Nucleotide-diphospho-sugar transferases"/>
    <property type="match status" value="1"/>
</dbReference>
<gene>
    <name evidence="2" type="ORF">COB67_08650</name>
</gene>
<dbReference type="CDD" id="cd06915">
    <property type="entry name" value="NTP_transferase_WcbM_like"/>
    <property type="match status" value="1"/>
</dbReference>
<dbReference type="PANTHER" id="PTHR22572">
    <property type="entry name" value="SUGAR-1-PHOSPHATE GUANYL TRANSFERASE"/>
    <property type="match status" value="1"/>
</dbReference>
<dbReference type="Pfam" id="PF00483">
    <property type="entry name" value="NTP_transferase"/>
    <property type="match status" value="1"/>
</dbReference>
<dbReference type="InterPro" id="IPR005835">
    <property type="entry name" value="NTP_transferase_dom"/>
</dbReference>
<comment type="caution">
    <text evidence="2">The sequence shown here is derived from an EMBL/GenBank/DDBJ whole genome shotgun (WGS) entry which is preliminary data.</text>
</comment>
<reference evidence="3" key="1">
    <citation type="submission" date="2017-08" db="EMBL/GenBank/DDBJ databases">
        <title>A dynamic microbial community with high functional redundancy inhabits the cold, oxic subseafloor aquifer.</title>
        <authorList>
            <person name="Tully B.J."/>
            <person name="Wheat C.G."/>
            <person name="Glazer B.T."/>
            <person name="Huber J.A."/>
        </authorList>
    </citation>
    <scope>NUCLEOTIDE SEQUENCE [LARGE SCALE GENOMIC DNA]</scope>
</reference>
<dbReference type="AlphaFoldDB" id="A0A2A4T1U3"/>